<dbReference type="InterPro" id="IPR005762">
    <property type="entry name" value="MurD"/>
</dbReference>
<dbReference type="PANTHER" id="PTHR43692">
    <property type="entry name" value="UDP-N-ACETYLMURAMOYLALANINE--D-GLUTAMATE LIGASE"/>
    <property type="match status" value="1"/>
</dbReference>
<dbReference type="HAMAP" id="MF_00639">
    <property type="entry name" value="MurD"/>
    <property type="match status" value="1"/>
</dbReference>
<dbReference type="Gene3D" id="3.90.190.20">
    <property type="entry name" value="Mur ligase, C-terminal domain"/>
    <property type="match status" value="1"/>
</dbReference>
<comment type="function">
    <text evidence="7 8">Cell wall formation. Catalyzes the addition of glutamate to the nucleotide precursor UDP-N-acetylmuramoyl-L-alanine (UMA).</text>
</comment>
<evidence type="ECO:0000256" key="3">
    <source>
        <dbReference type="ARBA" id="ARBA00022490"/>
    </source>
</evidence>
<dbReference type="EC" id="6.3.2.9" evidence="7 8"/>
<keyword evidence="7 8" id="KW-0573">Peptidoglycan synthesis</keyword>
<dbReference type="AlphaFoldDB" id="A0A7T4BNC1"/>
<keyword evidence="3 7" id="KW-0963">Cytoplasm</keyword>
<dbReference type="InterPro" id="IPR004101">
    <property type="entry name" value="Mur_ligase_C"/>
</dbReference>
<dbReference type="GO" id="GO:0071555">
    <property type="term" value="P:cell wall organization"/>
    <property type="evidence" value="ECO:0007669"/>
    <property type="project" value="UniProtKB-KW"/>
</dbReference>
<evidence type="ECO:0000259" key="10">
    <source>
        <dbReference type="Pfam" id="PF08245"/>
    </source>
</evidence>
<dbReference type="GO" id="GO:0009252">
    <property type="term" value="P:peptidoglycan biosynthetic process"/>
    <property type="evidence" value="ECO:0007669"/>
    <property type="project" value="UniProtKB-UniRule"/>
</dbReference>
<keyword evidence="4 7" id="KW-0436">Ligase</keyword>
<dbReference type="GeneID" id="92760439"/>
<keyword evidence="7 8" id="KW-0961">Cell wall biogenesis/degradation</keyword>
<feature type="binding site" evidence="7">
    <location>
        <begin position="126"/>
        <end position="132"/>
    </location>
    <ligand>
        <name>ATP</name>
        <dbReference type="ChEBI" id="CHEBI:30616"/>
    </ligand>
</feature>
<evidence type="ECO:0000256" key="7">
    <source>
        <dbReference type="HAMAP-Rule" id="MF_00639"/>
    </source>
</evidence>
<evidence type="ECO:0000256" key="8">
    <source>
        <dbReference type="RuleBase" id="RU003664"/>
    </source>
</evidence>
<dbReference type="NCBIfam" id="TIGR01087">
    <property type="entry name" value="murD"/>
    <property type="match status" value="1"/>
</dbReference>
<evidence type="ECO:0000259" key="9">
    <source>
        <dbReference type="Pfam" id="PF02875"/>
    </source>
</evidence>
<evidence type="ECO:0000313" key="13">
    <source>
        <dbReference type="Proteomes" id="UP000596145"/>
    </source>
</evidence>
<dbReference type="UniPathway" id="UPA00219"/>
<dbReference type="GO" id="GO:0008764">
    <property type="term" value="F:UDP-N-acetylmuramoylalanine-D-glutamate ligase activity"/>
    <property type="evidence" value="ECO:0007669"/>
    <property type="project" value="UniProtKB-UniRule"/>
</dbReference>
<keyword evidence="5 7" id="KW-0547">Nucleotide-binding</keyword>
<dbReference type="Gene3D" id="3.40.1190.10">
    <property type="entry name" value="Mur-like, catalytic domain"/>
    <property type="match status" value="1"/>
</dbReference>
<evidence type="ECO:0000256" key="6">
    <source>
        <dbReference type="ARBA" id="ARBA00022840"/>
    </source>
</evidence>
<comment type="similarity">
    <text evidence="7">Belongs to the MurCDEF family.</text>
</comment>
<accession>A0A7T4BNC1</accession>
<dbReference type="Proteomes" id="UP000596145">
    <property type="component" value="Chromosome"/>
</dbReference>
<dbReference type="PANTHER" id="PTHR43692:SF1">
    <property type="entry name" value="UDP-N-ACETYLMURAMOYLALANINE--D-GLUTAMATE LIGASE"/>
    <property type="match status" value="1"/>
</dbReference>
<name>A0A7T4BNC1_9CORY</name>
<evidence type="ECO:0000256" key="2">
    <source>
        <dbReference type="ARBA" id="ARBA00004752"/>
    </source>
</evidence>
<dbReference type="GO" id="GO:0008360">
    <property type="term" value="P:regulation of cell shape"/>
    <property type="evidence" value="ECO:0007669"/>
    <property type="project" value="UniProtKB-KW"/>
</dbReference>
<dbReference type="SUPFAM" id="SSF51984">
    <property type="entry name" value="MurCD N-terminal domain"/>
    <property type="match status" value="1"/>
</dbReference>
<dbReference type="GO" id="GO:0051301">
    <property type="term" value="P:cell division"/>
    <property type="evidence" value="ECO:0007669"/>
    <property type="project" value="UniProtKB-KW"/>
</dbReference>
<dbReference type="Gene3D" id="3.40.50.720">
    <property type="entry name" value="NAD(P)-binding Rossmann-like Domain"/>
    <property type="match status" value="1"/>
</dbReference>
<keyword evidence="7 8" id="KW-0132">Cell division</keyword>
<comment type="pathway">
    <text evidence="2 7 8">Cell wall biogenesis; peptidoglycan biosynthesis.</text>
</comment>
<keyword evidence="7 8" id="KW-0133">Cell shape</keyword>
<dbReference type="RefSeq" id="WP_005395517.1">
    <property type="nucleotide sequence ID" value="NZ_CP066007.1"/>
</dbReference>
<dbReference type="EMBL" id="CP069534">
    <property type="protein sequence ID" value="QRP69828.1"/>
    <property type="molecule type" value="Genomic_DNA"/>
</dbReference>
<evidence type="ECO:0000313" key="12">
    <source>
        <dbReference type="EMBL" id="QRP69828.1"/>
    </source>
</evidence>
<feature type="domain" description="Mur ligase central" evidence="10">
    <location>
        <begin position="124"/>
        <end position="238"/>
    </location>
</feature>
<evidence type="ECO:0000256" key="1">
    <source>
        <dbReference type="ARBA" id="ARBA00004496"/>
    </source>
</evidence>
<keyword evidence="7 8" id="KW-0131">Cell cycle</keyword>
<dbReference type="EMBL" id="CP066007">
    <property type="protein sequence ID" value="QQB45423.1"/>
    <property type="molecule type" value="Genomic_DNA"/>
</dbReference>
<comment type="catalytic activity">
    <reaction evidence="7 8">
        <text>UDP-N-acetyl-alpha-D-muramoyl-L-alanine + D-glutamate + ATP = UDP-N-acetyl-alpha-D-muramoyl-L-alanyl-D-glutamate + ADP + phosphate + H(+)</text>
        <dbReference type="Rhea" id="RHEA:16429"/>
        <dbReference type="ChEBI" id="CHEBI:15378"/>
        <dbReference type="ChEBI" id="CHEBI:29986"/>
        <dbReference type="ChEBI" id="CHEBI:30616"/>
        <dbReference type="ChEBI" id="CHEBI:43474"/>
        <dbReference type="ChEBI" id="CHEBI:83898"/>
        <dbReference type="ChEBI" id="CHEBI:83900"/>
        <dbReference type="ChEBI" id="CHEBI:456216"/>
        <dbReference type="EC" id="6.3.2.9"/>
    </reaction>
</comment>
<dbReference type="InterPro" id="IPR036615">
    <property type="entry name" value="Mur_ligase_C_dom_sf"/>
</dbReference>
<feature type="domain" description="Mur ligase C-terminal" evidence="9">
    <location>
        <begin position="320"/>
        <end position="438"/>
    </location>
</feature>
<dbReference type="InterPro" id="IPR036565">
    <property type="entry name" value="Mur-like_cat_sf"/>
</dbReference>
<reference evidence="11 13" key="1">
    <citation type="submission" date="2020-12" db="EMBL/GenBank/DDBJ databases">
        <title>FDA dAtabase for Regulatory Grade micrObial Sequences (FDA-ARGOS): Supporting development and validation of Infectious Disease Dx tests.</title>
        <authorList>
            <person name="Sproer C."/>
            <person name="Gronow S."/>
            <person name="Severitt S."/>
            <person name="Schroder I."/>
            <person name="Tallon L."/>
            <person name="Sadzewicz L."/>
            <person name="Zhao X."/>
            <person name="Boylan J."/>
            <person name="Ott S."/>
            <person name="Bowen H."/>
            <person name="Vavikolanu K."/>
            <person name="Mehta A."/>
            <person name="Aluvathingal J."/>
            <person name="Nadendla S."/>
            <person name="Lowell S."/>
            <person name="Myers T."/>
            <person name="Yan Y."/>
            <person name="Sichtig H."/>
        </authorList>
    </citation>
    <scope>NUCLEOTIDE SEQUENCE [LARGE SCALE GENOMIC DNA]</scope>
    <source>
        <strain evidence="11 13">FDAARGOS_1053</strain>
        <strain evidence="12">FDAARGOS_1191</strain>
    </source>
</reference>
<comment type="subcellular location">
    <subcellularLocation>
        <location evidence="1 7 8">Cytoplasm</location>
    </subcellularLocation>
</comment>
<sequence length="475" mass="49553">MSKRVGSLPEQLRGPLVIAGAGVSGSGIARLLCGCGADVTLADSNVKAGERVAEEIGCSFVPLDYAVDNVRTFCTVVTSPGWRPTSELFVRAAESGIPVIGDVEVAWRLDQAEAFGKPHTWVAITGTNGKTTTTGMAAAMLAGDDPAHPQALPVGNIGVAVGDALAHEPRVDILVAELSSFQLHYSSTLHPEVGIVLNLADDHLDWHGSFEAYAAAKAKALHARIPLVNADDPVVRALAPDAVSFTLHEPAEGQVGVRDGFIVDHAFADGIPIAPAEGISPPGLAGISDALAATAIARALGASPEHIATALSTYSVSAHRGAVTHTGAGVTFVDNSKATNPHAATMALKGVDRYIWIGGGQLKGAHIDDFLNENAPHMKAAALLGLDRELLRAGLARVRPDLPVFVSDSTDKYGAMREAIEFVTRVAESGDTVMLAPAAASLDMYAGMAERGDIFTELAREYFPRTESNGVRDES</sequence>
<dbReference type="SUPFAM" id="SSF53623">
    <property type="entry name" value="MurD-like peptide ligases, catalytic domain"/>
    <property type="match status" value="1"/>
</dbReference>
<dbReference type="GO" id="GO:0005737">
    <property type="term" value="C:cytoplasm"/>
    <property type="evidence" value="ECO:0007669"/>
    <property type="project" value="UniProtKB-SubCell"/>
</dbReference>
<proteinExistence type="inferred from homology"/>
<evidence type="ECO:0000256" key="4">
    <source>
        <dbReference type="ARBA" id="ARBA00022598"/>
    </source>
</evidence>
<dbReference type="GO" id="GO:0005524">
    <property type="term" value="F:ATP binding"/>
    <property type="evidence" value="ECO:0007669"/>
    <property type="project" value="UniProtKB-UniRule"/>
</dbReference>
<organism evidence="11 13">
    <name type="scientific">Corynebacterium glucuronolyticum</name>
    <dbReference type="NCBI Taxonomy" id="39791"/>
    <lineage>
        <taxon>Bacteria</taxon>
        <taxon>Bacillati</taxon>
        <taxon>Actinomycetota</taxon>
        <taxon>Actinomycetes</taxon>
        <taxon>Mycobacteriales</taxon>
        <taxon>Corynebacteriaceae</taxon>
        <taxon>Corynebacterium</taxon>
    </lineage>
</organism>
<keyword evidence="6 7" id="KW-0067">ATP-binding</keyword>
<dbReference type="OrthoDB" id="9809796at2"/>
<dbReference type="Pfam" id="PF02875">
    <property type="entry name" value="Mur_ligase_C"/>
    <property type="match status" value="1"/>
</dbReference>
<protein>
    <recommendedName>
        <fullName evidence="7 8">UDP-N-acetylmuramoylalanine--D-glutamate ligase</fullName>
        <ecNumber evidence="7 8">6.3.2.9</ecNumber>
    </recommendedName>
    <alternativeName>
        <fullName evidence="7">D-glutamic acid-adding enzyme</fullName>
    </alternativeName>
    <alternativeName>
        <fullName evidence="7">UDP-N-acetylmuramoyl-L-alanyl-D-glutamate synthetase</fullName>
    </alternativeName>
</protein>
<evidence type="ECO:0000256" key="5">
    <source>
        <dbReference type="ARBA" id="ARBA00022741"/>
    </source>
</evidence>
<dbReference type="InterPro" id="IPR013221">
    <property type="entry name" value="Mur_ligase_cen"/>
</dbReference>
<dbReference type="Proteomes" id="UP000617681">
    <property type="component" value="Chromosome"/>
</dbReference>
<dbReference type="Pfam" id="PF08245">
    <property type="entry name" value="Mur_ligase_M"/>
    <property type="match status" value="1"/>
</dbReference>
<evidence type="ECO:0000313" key="11">
    <source>
        <dbReference type="EMBL" id="QQB45423.1"/>
    </source>
</evidence>
<gene>
    <name evidence="7" type="primary">murD</name>
    <name evidence="11" type="ORF">I6I10_07735</name>
    <name evidence="12" type="ORF">I6J21_08430</name>
</gene>
<dbReference type="SUPFAM" id="SSF53244">
    <property type="entry name" value="MurD-like peptide ligases, peptide-binding domain"/>
    <property type="match status" value="1"/>
</dbReference>